<organism evidence="7 8">
    <name type="scientific">Microbacterium ureisolvens</name>
    <dbReference type="NCBI Taxonomy" id="2781186"/>
    <lineage>
        <taxon>Bacteria</taxon>
        <taxon>Bacillati</taxon>
        <taxon>Actinomycetota</taxon>
        <taxon>Actinomycetes</taxon>
        <taxon>Micrococcales</taxon>
        <taxon>Microbacteriaceae</taxon>
        <taxon>Microbacterium</taxon>
    </lineage>
</organism>
<feature type="transmembrane region" description="Helical" evidence="6">
    <location>
        <begin position="12"/>
        <end position="34"/>
    </location>
</feature>
<dbReference type="InterPro" id="IPR050833">
    <property type="entry name" value="Poly_Biosynth_Transport"/>
</dbReference>
<keyword evidence="2" id="KW-1003">Cell membrane</keyword>
<evidence type="ECO:0000256" key="2">
    <source>
        <dbReference type="ARBA" id="ARBA00022475"/>
    </source>
</evidence>
<dbReference type="PANTHER" id="PTHR30250">
    <property type="entry name" value="PST FAMILY PREDICTED COLANIC ACID TRANSPORTER"/>
    <property type="match status" value="1"/>
</dbReference>
<evidence type="ECO:0000313" key="8">
    <source>
        <dbReference type="Proteomes" id="UP000777440"/>
    </source>
</evidence>
<sequence>MNTSRSVAITSLANLVPPLVGLAVAPILASSLGAAGRGEVAAASAPLLLVIGVFTLGLPEAFTYYYAKHLALSNRTFLYAVCSVFGAGLASAVLISLFAGWLAAGDADLARLIATLGWLTPFALLVALLRGRAMGRGNWGLVFWERLIGSASRLALIAALAATGHLSVWSASITIGITSFAGGVAYLIPRRIAAAAVPAPVGYAELSSFGLRVWGGSVGGILLSRVDQLIMLPLAGAYELGIYAVAVSIVDVVLVFNAAVGNVVFSLESRESNDARLTRAARISTIGTLLIAGACAIVAIWLVPLLFGADFAQSVPVFAILALGVVLGNPGSVAGAGLNSRGHPGLRSVSLLAATAVNIAALFVLAPVLGAQGAALATLAGNCVAGFLNILWLRHFRVARARDFILIRRSDARAAWSACIKVARGER</sequence>
<comment type="caution">
    <text evidence="7">The sequence shown here is derived from an EMBL/GenBank/DDBJ whole genome shotgun (WGS) entry which is preliminary data.</text>
</comment>
<evidence type="ECO:0000256" key="4">
    <source>
        <dbReference type="ARBA" id="ARBA00022989"/>
    </source>
</evidence>
<keyword evidence="5 6" id="KW-0472">Membrane</keyword>
<keyword evidence="4 6" id="KW-1133">Transmembrane helix</keyword>
<feature type="transmembrane region" description="Helical" evidence="6">
    <location>
        <begin position="109"/>
        <end position="129"/>
    </location>
</feature>
<proteinExistence type="predicted"/>
<reference evidence="7 8" key="1">
    <citation type="journal article" date="2021" name="MBio">
        <title>Poor Competitiveness of Bradyrhizobium in Pigeon Pea Root Colonization in Indian Soils.</title>
        <authorList>
            <person name="Chalasani D."/>
            <person name="Basu A."/>
            <person name="Pullabhotla S.V.S.R.N."/>
            <person name="Jorrin B."/>
            <person name="Neal A.L."/>
            <person name="Poole P.S."/>
            <person name="Podile A.R."/>
            <person name="Tkacz A."/>
        </authorList>
    </citation>
    <scope>NUCLEOTIDE SEQUENCE [LARGE SCALE GENOMIC DNA]</scope>
    <source>
        <strain evidence="7 8">HU12</strain>
    </source>
</reference>
<dbReference type="Pfam" id="PF01943">
    <property type="entry name" value="Polysacc_synt"/>
    <property type="match status" value="1"/>
</dbReference>
<evidence type="ECO:0000256" key="6">
    <source>
        <dbReference type="SAM" id="Phobius"/>
    </source>
</evidence>
<evidence type="ECO:0000313" key="7">
    <source>
        <dbReference type="EMBL" id="MBW9111730.1"/>
    </source>
</evidence>
<comment type="subcellular location">
    <subcellularLocation>
        <location evidence="1">Cell membrane</location>
        <topology evidence="1">Multi-pass membrane protein</topology>
    </subcellularLocation>
</comment>
<evidence type="ECO:0000256" key="3">
    <source>
        <dbReference type="ARBA" id="ARBA00022692"/>
    </source>
</evidence>
<evidence type="ECO:0000256" key="5">
    <source>
        <dbReference type="ARBA" id="ARBA00023136"/>
    </source>
</evidence>
<feature type="transmembrane region" description="Helical" evidence="6">
    <location>
        <begin position="315"/>
        <end position="337"/>
    </location>
</feature>
<name>A0ABS7I304_9MICO</name>
<feature type="transmembrane region" description="Helical" evidence="6">
    <location>
        <begin position="242"/>
        <end position="265"/>
    </location>
</feature>
<feature type="transmembrane region" description="Helical" evidence="6">
    <location>
        <begin position="374"/>
        <end position="393"/>
    </location>
</feature>
<feature type="transmembrane region" description="Helical" evidence="6">
    <location>
        <begin position="141"/>
        <end position="162"/>
    </location>
</feature>
<dbReference type="InterPro" id="IPR002797">
    <property type="entry name" value="Polysacc_synth"/>
</dbReference>
<keyword evidence="3 6" id="KW-0812">Transmembrane</keyword>
<dbReference type="RefSeq" id="WP_220340573.1">
    <property type="nucleotide sequence ID" value="NZ_JAEUAX010000015.1"/>
</dbReference>
<keyword evidence="8" id="KW-1185">Reference proteome</keyword>
<feature type="transmembrane region" description="Helical" evidence="6">
    <location>
        <begin position="201"/>
        <end position="222"/>
    </location>
</feature>
<dbReference type="EMBL" id="JAEUAX010000015">
    <property type="protein sequence ID" value="MBW9111730.1"/>
    <property type="molecule type" value="Genomic_DNA"/>
</dbReference>
<feature type="transmembrane region" description="Helical" evidence="6">
    <location>
        <begin position="77"/>
        <end position="103"/>
    </location>
</feature>
<accession>A0ABS7I304</accession>
<feature type="transmembrane region" description="Helical" evidence="6">
    <location>
        <begin position="40"/>
        <end position="65"/>
    </location>
</feature>
<dbReference type="PANTHER" id="PTHR30250:SF11">
    <property type="entry name" value="O-ANTIGEN TRANSPORTER-RELATED"/>
    <property type="match status" value="1"/>
</dbReference>
<feature type="transmembrane region" description="Helical" evidence="6">
    <location>
        <begin position="349"/>
        <end position="368"/>
    </location>
</feature>
<protein>
    <submittedName>
        <fullName evidence="7">Oligosaccharide flippase family protein</fullName>
    </submittedName>
</protein>
<evidence type="ECO:0000256" key="1">
    <source>
        <dbReference type="ARBA" id="ARBA00004651"/>
    </source>
</evidence>
<gene>
    <name evidence="7" type="ORF">JNB61_18320</name>
</gene>
<dbReference type="Proteomes" id="UP000777440">
    <property type="component" value="Unassembled WGS sequence"/>
</dbReference>
<feature type="transmembrane region" description="Helical" evidence="6">
    <location>
        <begin position="286"/>
        <end position="309"/>
    </location>
</feature>
<feature type="transmembrane region" description="Helical" evidence="6">
    <location>
        <begin position="168"/>
        <end position="189"/>
    </location>
</feature>